<dbReference type="GO" id="GO:0016567">
    <property type="term" value="P:protein ubiquitination"/>
    <property type="evidence" value="ECO:0007669"/>
    <property type="project" value="InterPro"/>
</dbReference>
<comment type="caution">
    <text evidence="2">The sequence shown here is derived from an EMBL/GenBank/DDBJ whole genome shotgun (WGS) entry which is preliminary data.</text>
</comment>
<dbReference type="GO" id="GO:0046621">
    <property type="term" value="P:negative regulation of organ growth"/>
    <property type="evidence" value="ECO:0007669"/>
    <property type="project" value="InterPro"/>
</dbReference>
<dbReference type="GO" id="GO:0004842">
    <property type="term" value="F:ubiquitin-protein transferase activity"/>
    <property type="evidence" value="ECO:0007669"/>
    <property type="project" value="InterPro"/>
</dbReference>
<dbReference type="AlphaFoldDB" id="A0A843V4R6"/>
<dbReference type="GO" id="GO:0031624">
    <property type="term" value="F:ubiquitin conjugating enzyme binding"/>
    <property type="evidence" value="ECO:0007669"/>
    <property type="project" value="TreeGrafter"/>
</dbReference>
<protein>
    <submittedName>
        <fullName evidence="2">Uncharacterized protein</fullName>
    </submittedName>
</protein>
<sequence>MDPGSRLSAPSLLPTHLIGKLCSFKWVHKKQQGSGGEDSLAPSSTTQYPKSEISLDILMTADSETERKQKMDVHYVISDAPYVIEENYAGYFHDNGAEMLVDFLQSQEIAYQSFQGARETGVAKASSSNTRSGHDRGQGSGSTSVGNPSRSMDFKEQLAVDEAMARELQYEEDNLAATALSGITITAAGDEGFHPVLQETSPIPPDHVATSMDISDLPIAQDGIDPDSMTYEELQSLGEAIGTENRGLSDKLISFLKTSTYRIGFFSRKDKNEE</sequence>
<evidence type="ECO:0000313" key="3">
    <source>
        <dbReference type="Proteomes" id="UP000652761"/>
    </source>
</evidence>
<organism evidence="2 3">
    <name type="scientific">Colocasia esculenta</name>
    <name type="common">Wild taro</name>
    <name type="synonym">Arum esculentum</name>
    <dbReference type="NCBI Taxonomy" id="4460"/>
    <lineage>
        <taxon>Eukaryota</taxon>
        <taxon>Viridiplantae</taxon>
        <taxon>Streptophyta</taxon>
        <taxon>Embryophyta</taxon>
        <taxon>Tracheophyta</taxon>
        <taxon>Spermatophyta</taxon>
        <taxon>Magnoliopsida</taxon>
        <taxon>Liliopsida</taxon>
        <taxon>Araceae</taxon>
        <taxon>Aroideae</taxon>
        <taxon>Colocasieae</taxon>
        <taxon>Colocasia</taxon>
    </lineage>
</organism>
<dbReference type="PANTHER" id="PTHR46400:SF11">
    <property type="entry name" value="OS04G0571200 PROTEIN"/>
    <property type="match status" value="1"/>
</dbReference>
<proteinExistence type="predicted"/>
<dbReference type="PANTHER" id="PTHR46400">
    <property type="entry name" value="RING/U-BOX SUPERFAMILY PROTEIN"/>
    <property type="match status" value="1"/>
</dbReference>
<dbReference type="InterPro" id="IPR033276">
    <property type="entry name" value="BB"/>
</dbReference>
<name>A0A843V4R6_COLES</name>
<accession>A0A843V4R6</accession>
<reference evidence="2" key="1">
    <citation type="submission" date="2017-07" db="EMBL/GenBank/DDBJ databases">
        <title>Taro Niue Genome Assembly and Annotation.</title>
        <authorList>
            <person name="Atibalentja N."/>
            <person name="Keating K."/>
            <person name="Fields C.J."/>
        </authorList>
    </citation>
    <scope>NUCLEOTIDE SEQUENCE</scope>
    <source>
        <strain evidence="2">Niue_2</strain>
        <tissue evidence="2">Leaf</tissue>
    </source>
</reference>
<evidence type="ECO:0000313" key="2">
    <source>
        <dbReference type="EMBL" id="MQL88790.1"/>
    </source>
</evidence>
<dbReference type="EMBL" id="NMUH01001090">
    <property type="protein sequence ID" value="MQL88790.1"/>
    <property type="molecule type" value="Genomic_DNA"/>
</dbReference>
<evidence type="ECO:0000256" key="1">
    <source>
        <dbReference type="SAM" id="MobiDB-lite"/>
    </source>
</evidence>
<gene>
    <name evidence="2" type="ORF">Taro_021360</name>
</gene>
<keyword evidence="3" id="KW-1185">Reference proteome</keyword>
<dbReference type="Proteomes" id="UP000652761">
    <property type="component" value="Unassembled WGS sequence"/>
</dbReference>
<dbReference type="OrthoDB" id="8062037at2759"/>
<feature type="compositionally biased region" description="Polar residues" evidence="1">
    <location>
        <begin position="141"/>
        <end position="150"/>
    </location>
</feature>
<feature type="region of interest" description="Disordered" evidence="1">
    <location>
        <begin position="122"/>
        <end position="151"/>
    </location>
</feature>